<organism evidence="2 3">
    <name type="scientific">Puccinia graminis f. sp. tritici</name>
    <dbReference type="NCBI Taxonomy" id="56615"/>
    <lineage>
        <taxon>Eukaryota</taxon>
        <taxon>Fungi</taxon>
        <taxon>Dikarya</taxon>
        <taxon>Basidiomycota</taxon>
        <taxon>Pucciniomycotina</taxon>
        <taxon>Pucciniomycetes</taxon>
        <taxon>Pucciniales</taxon>
        <taxon>Pucciniaceae</taxon>
        <taxon>Puccinia</taxon>
    </lineage>
</organism>
<evidence type="ECO:0000256" key="1">
    <source>
        <dbReference type="SAM" id="MobiDB-lite"/>
    </source>
</evidence>
<dbReference type="Proteomes" id="UP000325313">
    <property type="component" value="Unassembled WGS sequence"/>
</dbReference>
<accession>A0A5B0MJM0</accession>
<gene>
    <name evidence="2" type="ORF">PGTUg99_037416</name>
</gene>
<sequence>MAHETELVGTADEVPDFDDTPTGATSHKPQLECVSLWLMEDGGGNRLAIAILHVQGFVDSLIRILFLDKKPKPPLVGVHRLRIRPANLGMPCSKMLGFELPGGGGLSKLPEAAGSPDKTGMTEPLHRATRTN</sequence>
<dbReference type="EMBL" id="VDEP01000471">
    <property type="protein sequence ID" value="KAA1076236.1"/>
    <property type="molecule type" value="Genomic_DNA"/>
</dbReference>
<name>A0A5B0MJM0_PUCGR</name>
<evidence type="ECO:0000313" key="3">
    <source>
        <dbReference type="Proteomes" id="UP000325313"/>
    </source>
</evidence>
<dbReference type="AlphaFoldDB" id="A0A5B0MJM0"/>
<feature type="region of interest" description="Disordered" evidence="1">
    <location>
        <begin position="1"/>
        <end position="26"/>
    </location>
</feature>
<reference evidence="2 3" key="1">
    <citation type="submission" date="2019-05" db="EMBL/GenBank/DDBJ databases">
        <title>Emergence of the Ug99 lineage of the wheat stem rust pathogen through somatic hybridization.</title>
        <authorList>
            <person name="Li F."/>
            <person name="Upadhyaya N.M."/>
            <person name="Sperschneider J."/>
            <person name="Matny O."/>
            <person name="Nguyen-Phuc H."/>
            <person name="Mago R."/>
            <person name="Raley C."/>
            <person name="Miller M.E."/>
            <person name="Silverstein K.A.T."/>
            <person name="Henningsen E."/>
            <person name="Hirsch C.D."/>
            <person name="Visser B."/>
            <person name="Pretorius Z.A."/>
            <person name="Steffenson B.J."/>
            <person name="Schwessinger B."/>
            <person name="Dodds P.N."/>
            <person name="Figueroa M."/>
        </authorList>
    </citation>
    <scope>NUCLEOTIDE SEQUENCE [LARGE SCALE GENOMIC DNA]</scope>
    <source>
        <strain evidence="2 3">Ug99</strain>
    </source>
</reference>
<protein>
    <submittedName>
        <fullName evidence="2">Uncharacterized protein</fullName>
    </submittedName>
</protein>
<proteinExistence type="predicted"/>
<evidence type="ECO:0000313" key="2">
    <source>
        <dbReference type="EMBL" id="KAA1076236.1"/>
    </source>
</evidence>
<comment type="caution">
    <text evidence="2">The sequence shown here is derived from an EMBL/GenBank/DDBJ whole genome shotgun (WGS) entry which is preliminary data.</text>
</comment>
<feature type="region of interest" description="Disordered" evidence="1">
    <location>
        <begin position="107"/>
        <end position="132"/>
    </location>
</feature>